<evidence type="ECO:0000313" key="1">
    <source>
        <dbReference type="EMBL" id="DAE04736.1"/>
    </source>
</evidence>
<evidence type="ECO:0008006" key="2">
    <source>
        <dbReference type="Google" id="ProtNLM"/>
    </source>
</evidence>
<protein>
    <recommendedName>
        <fullName evidence="2">Nucleotidyltransferase</fullName>
    </recommendedName>
</protein>
<name>A0A8S5PDI4_9CAUD</name>
<proteinExistence type="predicted"/>
<accession>A0A8S5PDI4</accession>
<dbReference type="EMBL" id="BK015393">
    <property type="protein sequence ID" value="DAE04736.1"/>
    <property type="molecule type" value="Genomic_DNA"/>
</dbReference>
<reference evidence="1" key="1">
    <citation type="journal article" date="2021" name="Proc. Natl. Acad. Sci. U.S.A.">
        <title>A Catalog of Tens of Thousands of Viruses from Human Metagenomes Reveals Hidden Associations with Chronic Diseases.</title>
        <authorList>
            <person name="Tisza M.J."/>
            <person name="Buck C.B."/>
        </authorList>
    </citation>
    <scope>NUCLEOTIDE SEQUENCE</scope>
    <source>
        <strain evidence="1">CtFSL3</strain>
    </source>
</reference>
<sequence>MFEYVTKAEYQPVREELEKIIKQAQSIMRTEYDLTFQFKLIGSGKKHLITRVIGGNQGFDFDYNLIIPTPDGFTWKAKVVKQQFMSAFQKALGGSKYSAPQDSTSSFTIKVVDRANKKILHSCDFAIIYYDEGLIENGYFYLRNNKAQNYYSFEKRELSRNIEDKLQEIKDFYVQGWNLVRDEYLKIKNRNTIADKHSFVLYLEAINNVYNQMKQHPDY</sequence>
<organism evidence="1">
    <name type="scientific">Siphoviridae sp. ctFSL3</name>
    <dbReference type="NCBI Taxonomy" id="2825404"/>
    <lineage>
        <taxon>Viruses</taxon>
        <taxon>Duplodnaviria</taxon>
        <taxon>Heunggongvirae</taxon>
        <taxon>Uroviricota</taxon>
        <taxon>Caudoviricetes</taxon>
    </lineage>
</organism>